<dbReference type="EMBL" id="JAENGZ010002177">
    <property type="protein sequence ID" value="KAG6944596.1"/>
    <property type="molecule type" value="Genomic_DNA"/>
</dbReference>
<comment type="caution">
    <text evidence="1">The sequence shown here is derived from an EMBL/GenBank/DDBJ whole genome shotgun (WGS) entry which is preliminary data.</text>
</comment>
<evidence type="ECO:0000313" key="1">
    <source>
        <dbReference type="EMBL" id="KAG6944596.1"/>
    </source>
</evidence>
<dbReference type="Proteomes" id="UP000688947">
    <property type="component" value="Unassembled WGS sequence"/>
</dbReference>
<protein>
    <submittedName>
        <fullName evidence="1">Uncharacterized protein</fullName>
    </submittedName>
</protein>
<reference evidence="1" key="1">
    <citation type="submission" date="2021-01" db="EMBL/GenBank/DDBJ databases">
        <title>Phytophthora aleatoria, a newly-described species from Pinus radiata is distinct from Phytophthora cactorum isolates based on comparative genomics.</title>
        <authorList>
            <person name="Mcdougal R."/>
            <person name="Panda P."/>
            <person name="Williams N."/>
            <person name="Studholme D.J."/>
        </authorList>
    </citation>
    <scope>NUCLEOTIDE SEQUENCE</scope>
    <source>
        <strain evidence="1">NZFS 3830</strain>
    </source>
</reference>
<proteinExistence type="predicted"/>
<accession>A0A8T1TMH0</accession>
<organism evidence="1 2">
    <name type="scientific">Phytophthora cactorum</name>
    <dbReference type="NCBI Taxonomy" id="29920"/>
    <lineage>
        <taxon>Eukaryota</taxon>
        <taxon>Sar</taxon>
        <taxon>Stramenopiles</taxon>
        <taxon>Oomycota</taxon>
        <taxon>Peronosporomycetes</taxon>
        <taxon>Peronosporales</taxon>
        <taxon>Peronosporaceae</taxon>
        <taxon>Phytophthora</taxon>
    </lineage>
</organism>
<dbReference type="OrthoDB" id="10642460at2759"/>
<evidence type="ECO:0000313" key="2">
    <source>
        <dbReference type="Proteomes" id="UP000688947"/>
    </source>
</evidence>
<sequence length="185" mass="20298">MYPDFAVVTTVSISDQVWGYFFPSPVGTIRSEKSRFSTQYDLQLHAQHPSAWRRSCCPEAGSPSSNIPSNSIEAGSLIGFSAISKSTPPRQHVSLLVAVCGFRAAVQTDGDRLELLESTLSGYLSPDCNLSLHGACKSGSLHLLDLMWDFSCGWVKTHQLSSLRIHLWIGSSRRTQCPDDGTMTF</sequence>
<name>A0A8T1TMH0_9STRA</name>
<dbReference type="AlphaFoldDB" id="A0A8T1TMH0"/>
<gene>
    <name evidence="1" type="ORF">JG687_00017776</name>
</gene>